<dbReference type="InterPro" id="IPR052341">
    <property type="entry name" value="LOG_family_nucleotidases"/>
</dbReference>
<dbReference type="PANTHER" id="PTHR43393">
    <property type="entry name" value="CYTOKININ RIBOSIDE 5'-MONOPHOSPHATE PHOSPHORIBOHYDROLASE"/>
    <property type="match status" value="1"/>
</dbReference>
<dbReference type="PANTHER" id="PTHR43393:SF3">
    <property type="entry name" value="LYSINE DECARBOXYLASE-LIKE PROTEIN"/>
    <property type="match status" value="1"/>
</dbReference>
<dbReference type="GO" id="GO:0005829">
    <property type="term" value="C:cytosol"/>
    <property type="evidence" value="ECO:0007669"/>
    <property type="project" value="TreeGrafter"/>
</dbReference>
<dbReference type="SUPFAM" id="SSF102405">
    <property type="entry name" value="MCP/YpsA-like"/>
    <property type="match status" value="1"/>
</dbReference>
<dbReference type="GO" id="GO:0009691">
    <property type="term" value="P:cytokinin biosynthetic process"/>
    <property type="evidence" value="ECO:0007669"/>
    <property type="project" value="InterPro"/>
</dbReference>
<accession>A0A497EY19</accession>
<reference evidence="1 2" key="1">
    <citation type="submission" date="2018-06" db="EMBL/GenBank/DDBJ databases">
        <title>Extensive metabolic versatility and redundancy in microbially diverse, dynamic hydrothermal sediments.</title>
        <authorList>
            <person name="Dombrowski N."/>
            <person name="Teske A."/>
            <person name="Baker B.J."/>
        </authorList>
    </citation>
    <scope>NUCLEOTIDE SEQUENCE [LARGE SCALE GENOMIC DNA]</scope>
    <source>
        <strain evidence="1">B20_G2</strain>
    </source>
</reference>
<evidence type="ECO:0000313" key="2">
    <source>
        <dbReference type="Proteomes" id="UP000269499"/>
    </source>
</evidence>
<dbReference type="AlphaFoldDB" id="A0A497EY19"/>
<dbReference type="InterPro" id="IPR005269">
    <property type="entry name" value="LOG"/>
</dbReference>
<dbReference type="GO" id="GO:0016787">
    <property type="term" value="F:hydrolase activity"/>
    <property type="evidence" value="ECO:0007669"/>
    <property type="project" value="InterPro"/>
</dbReference>
<comment type="caution">
    <text evidence="1">The sequence shown here is derived from an EMBL/GenBank/DDBJ whole genome shotgun (WGS) entry which is preliminary data.</text>
</comment>
<proteinExistence type="predicted"/>
<dbReference type="NCBIfam" id="TIGR00730">
    <property type="entry name" value="Rossman fold protein, TIGR00730 family"/>
    <property type="match status" value="1"/>
</dbReference>
<protein>
    <submittedName>
        <fullName evidence="1">TIGR00730 family Rossman fold protein</fullName>
    </submittedName>
</protein>
<dbReference type="EMBL" id="QMRA01000134">
    <property type="protein sequence ID" value="RLE52077.1"/>
    <property type="molecule type" value="Genomic_DNA"/>
</dbReference>
<dbReference type="Pfam" id="PF03641">
    <property type="entry name" value="Lysine_decarbox"/>
    <property type="match status" value="1"/>
</dbReference>
<organism evidence="1 2">
    <name type="scientific">Thermoproteota archaeon</name>
    <dbReference type="NCBI Taxonomy" id="2056631"/>
    <lineage>
        <taxon>Archaea</taxon>
        <taxon>Thermoproteota</taxon>
    </lineage>
</organism>
<gene>
    <name evidence="1" type="ORF">DRJ26_05085</name>
</gene>
<sequence length="239" mass="26920">MSTSKEKSNVGSIMTEFAEADHLFEGLGKAVTIFGSARTPRTAVPYQKAADISEKLAKNGFSTITGGGMGIMAAGNEGAYRVQNKEVESVGMGIVLPFETENNQYVTKCYTYKYFFVRKVMMVKYSDAFICMEGGFGTLDEMFEVLTLIQTLKTRRAKVYLVGVDYYTGLLDWIKTTMLGFGYISPEDIDLIHLTDDVDEVVRMISDEHANNQRLDEKIALGRQLFDRTTERRPTRIRM</sequence>
<evidence type="ECO:0000313" key="1">
    <source>
        <dbReference type="EMBL" id="RLE52077.1"/>
    </source>
</evidence>
<dbReference type="InterPro" id="IPR031100">
    <property type="entry name" value="LOG_fam"/>
</dbReference>
<dbReference type="Gene3D" id="3.40.50.450">
    <property type="match status" value="1"/>
</dbReference>
<dbReference type="Proteomes" id="UP000269499">
    <property type="component" value="Unassembled WGS sequence"/>
</dbReference>
<name>A0A497EY19_9CREN</name>